<organism evidence="2 3">
    <name type="scientific">Thermomonas hydrothermalis</name>
    <dbReference type="NCBI Taxonomy" id="213588"/>
    <lineage>
        <taxon>Bacteria</taxon>
        <taxon>Pseudomonadati</taxon>
        <taxon>Pseudomonadota</taxon>
        <taxon>Gammaproteobacteria</taxon>
        <taxon>Lysobacterales</taxon>
        <taxon>Lysobacteraceae</taxon>
        <taxon>Thermomonas</taxon>
    </lineage>
</organism>
<protein>
    <submittedName>
        <fullName evidence="2">Type IV pilus assembly protein PilF</fullName>
    </submittedName>
</protein>
<keyword evidence="3" id="KW-1185">Reference proteome</keyword>
<gene>
    <name evidence="2" type="ORF">SAMN02745204_01389</name>
</gene>
<dbReference type="STRING" id="213588.SAMN02745204_01389"/>
<sequence length="275" mass="29392">MRHSGGRWARTVALVLAAGWLLAGCQQMERFTFIRPSAQPRGYTQVAPTYDVSGKKGRAENDPVLLLLSANAQYQLGEYAKAESLARRALKLQPESGDALTLLGMIATARGDTVAAGKAYQEAAMRAPANGVYANNYGSWLCANGKAAESLDWFDRALADPAYPTPLAALINAGTCALAAGAPERAEPRLRKVLELDPQNLPALSGMARLENGRGNFLEARAFVERWLAVAPEDPAGLQLAAEVEQKLGDNAAASRYLSRFKALSSGQPSVPRPQ</sequence>
<proteinExistence type="predicted"/>
<evidence type="ECO:0000313" key="2">
    <source>
        <dbReference type="EMBL" id="SHE90924.1"/>
    </source>
</evidence>
<feature type="repeat" description="TPR" evidence="1">
    <location>
        <begin position="63"/>
        <end position="96"/>
    </location>
</feature>
<feature type="repeat" description="TPR" evidence="1">
    <location>
        <begin position="167"/>
        <end position="200"/>
    </location>
</feature>
<keyword evidence="1" id="KW-0802">TPR repeat</keyword>
<dbReference type="SMART" id="SM00028">
    <property type="entry name" value="TPR"/>
    <property type="match status" value="4"/>
</dbReference>
<dbReference type="Pfam" id="PF13432">
    <property type="entry name" value="TPR_16"/>
    <property type="match status" value="1"/>
</dbReference>
<evidence type="ECO:0000313" key="3">
    <source>
        <dbReference type="Proteomes" id="UP000242857"/>
    </source>
</evidence>
<dbReference type="Gene3D" id="1.25.40.10">
    <property type="entry name" value="Tetratricopeptide repeat domain"/>
    <property type="match status" value="1"/>
</dbReference>
<dbReference type="EMBL" id="FQUK01000020">
    <property type="protein sequence ID" value="SHE90924.1"/>
    <property type="molecule type" value="Genomic_DNA"/>
</dbReference>
<dbReference type="InterPro" id="IPR019734">
    <property type="entry name" value="TPR_rpt"/>
</dbReference>
<dbReference type="Pfam" id="PF14559">
    <property type="entry name" value="TPR_19"/>
    <property type="match status" value="1"/>
</dbReference>
<dbReference type="OrthoDB" id="9814042at2"/>
<dbReference type="PANTHER" id="PTHR12558:SF13">
    <property type="entry name" value="CELL DIVISION CYCLE PROTEIN 27 HOMOLOG"/>
    <property type="match status" value="1"/>
</dbReference>
<dbReference type="Proteomes" id="UP000242857">
    <property type="component" value="Unassembled WGS sequence"/>
</dbReference>
<dbReference type="InterPro" id="IPR011990">
    <property type="entry name" value="TPR-like_helical_dom_sf"/>
</dbReference>
<reference evidence="3" key="1">
    <citation type="submission" date="2016-11" db="EMBL/GenBank/DDBJ databases">
        <authorList>
            <person name="Varghese N."/>
            <person name="Submissions S."/>
        </authorList>
    </citation>
    <scope>NUCLEOTIDE SEQUENCE [LARGE SCALE GENOMIC DNA]</scope>
    <source>
        <strain evidence="3">DSM 14834</strain>
    </source>
</reference>
<name>A0A1M4XBL0_9GAMM</name>
<dbReference type="PROSITE" id="PS50005">
    <property type="entry name" value="TPR"/>
    <property type="match status" value="2"/>
</dbReference>
<evidence type="ECO:0000256" key="1">
    <source>
        <dbReference type="PROSITE-ProRule" id="PRU00339"/>
    </source>
</evidence>
<accession>A0A1M4XBL0</accession>
<dbReference type="RefSeq" id="WP_072755888.1">
    <property type="nucleotide sequence ID" value="NZ_FQUK01000020.1"/>
</dbReference>
<dbReference type="PANTHER" id="PTHR12558">
    <property type="entry name" value="CELL DIVISION CYCLE 16,23,27"/>
    <property type="match status" value="1"/>
</dbReference>
<dbReference type="PROSITE" id="PS51257">
    <property type="entry name" value="PROKAR_LIPOPROTEIN"/>
    <property type="match status" value="1"/>
</dbReference>
<dbReference type="SUPFAM" id="SSF48452">
    <property type="entry name" value="TPR-like"/>
    <property type="match status" value="1"/>
</dbReference>
<dbReference type="AlphaFoldDB" id="A0A1M4XBL0"/>